<comment type="caution">
    <text evidence="1">The sequence shown here is derived from an EMBL/GenBank/DDBJ whole genome shotgun (WGS) entry which is preliminary data.</text>
</comment>
<sequence length="69" mass="7867">MATFMMHSPGFVIIFRRLRQKSNIVNTGSEIPTPDENGFHISRRYWMRSEKSPSSSAAHFSFSAKGKAF</sequence>
<accession>A0A7C1P199</accession>
<dbReference type="EMBL" id="DSKI01000453">
    <property type="protein sequence ID" value="HEB43770.1"/>
    <property type="molecule type" value="Genomic_DNA"/>
</dbReference>
<dbReference type="AlphaFoldDB" id="A0A7C1P199"/>
<organism evidence="1">
    <name type="scientific">Agrobacterium albertimagni</name>
    <dbReference type="NCBI Taxonomy" id="147266"/>
    <lineage>
        <taxon>Bacteria</taxon>
        <taxon>Pseudomonadati</taxon>
        <taxon>Pseudomonadota</taxon>
        <taxon>Alphaproteobacteria</taxon>
        <taxon>Hyphomicrobiales</taxon>
        <taxon>Rhizobiaceae</taxon>
        <taxon>Rhizobium/Agrobacterium group</taxon>
        <taxon>Agrobacterium</taxon>
    </lineage>
</organism>
<proteinExistence type="predicted"/>
<gene>
    <name evidence="1" type="ORF">ENP70_08755</name>
</gene>
<reference evidence="1" key="1">
    <citation type="journal article" date="2020" name="mSystems">
        <title>Genome- and Community-Level Interaction Insights into Carbon Utilization and Element Cycling Functions of Hydrothermarchaeota in Hydrothermal Sediment.</title>
        <authorList>
            <person name="Zhou Z."/>
            <person name="Liu Y."/>
            <person name="Xu W."/>
            <person name="Pan J."/>
            <person name="Luo Z.H."/>
            <person name="Li M."/>
        </authorList>
    </citation>
    <scope>NUCLEOTIDE SEQUENCE [LARGE SCALE GENOMIC DNA]</scope>
    <source>
        <strain evidence="1">SpSt-243</strain>
    </source>
</reference>
<protein>
    <submittedName>
        <fullName evidence="1">Uncharacterized protein</fullName>
    </submittedName>
</protein>
<evidence type="ECO:0000313" key="1">
    <source>
        <dbReference type="EMBL" id="HEB43770.1"/>
    </source>
</evidence>
<name>A0A7C1P199_9HYPH</name>